<dbReference type="FunFam" id="3.40.50.300:FF:000356">
    <property type="entry name" value="DNA repair protein RecN"/>
    <property type="match status" value="1"/>
</dbReference>
<evidence type="ECO:0000259" key="11">
    <source>
        <dbReference type="Pfam" id="PF02463"/>
    </source>
</evidence>
<comment type="caution">
    <text evidence="12">The sequence shown here is derived from an EMBL/GenBank/DDBJ whole genome shotgun (WGS) entry which is preliminary data.</text>
</comment>
<dbReference type="EMBL" id="DXBC01000014">
    <property type="protein sequence ID" value="HIZ78318.1"/>
    <property type="molecule type" value="Genomic_DNA"/>
</dbReference>
<comment type="function">
    <text evidence="1 9">May be involved in recombinational repair of damaged DNA.</text>
</comment>
<evidence type="ECO:0000256" key="10">
    <source>
        <dbReference type="SAM" id="Coils"/>
    </source>
</evidence>
<sequence>MLLELHVRNLALIERADVEFGEGLNILTGETGSGKSIFMGSVNMALGGKVPRDMVRKGAEYAYIELIFSVDGEKGKVLREMGVSPDEDGILIISRKIMPSRSVSRINDETVTLGRLREITGLLLDIHGQHEHQSLLYKSKHLEILDCFAGAEKLKKKLGEEYRRYCSLEEAAEEFLTDEETRRREADFLRFEVDEIENAALKPGEEEELSRAYRRFMGSRKIAEALSAAYEAVTAVDVGEARKGVERAAEYEEDLERLKDQLFDAEAILSDVAHEITSYLDSMVFDEEEFHRVEERLDLIHSLEAKYGSGTEAVLQALQEKKRRLDELDNYDALKRKAEQELEESRRRLDGLCEELSGLRREAAAGLAEKIRKSLLDLNFLDVEFDIAFRKLDRYTAHGFDEVEFLISTNPGEGVKPLGMVASGGELSRIMLAIKTVLADTDDVPTLIFDEIDTGISGRTAQKVSEKLAVISGSRQVICITHLPQIAAMADCHFEMAKEPKDAKTVTTIRRLNGEQEIVELARLLGGAEITGAVLQNAGEMKELANRTKNQVRQEAG</sequence>
<name>A0A9D2GFP8_9FIRM</name>
<evidence type="ECO:0000256" key="4">
    <source>
        <dbReference type="ARBA" id="ARBA00022741"/>
    </source>
</evidence>
<comment type="similarity">
    <text evidence="2 9">Belongs to the RecN family.</text>
</comment>
<reference evidence="12" key="1">
    <citation type="journal article" date="2021" name="PeerJ">
        <title>Extensive microbial diversity within the chicken gut microbiome revealed by metagenomics and culture.</title>
        <authorList>
            <person name="Gilroy R."/>
            <person name="Ravi A."/>
            <person name="Getino M."/>
            <person name="Pursley I."/>
            <person name="Horton D.L."/>
            <person name="Alikhan N.F."/>
            <person name="Baker D."/>
            <person name="Gharbi K."/>
            <person name="Hall N."/>
            <person name="Watson M."/>
            <person name="Adriaenssens E.M."/>
            <person name="Foster-Nyarko E."/>
            <person name="Jarju S."/>
            <person name="Secka A."/>
            <person name="Antonio M."/>
            <person name="Oren A."/>
            <person name="Chaudhuri R.R."/>
            <person name="La Ragione R."/>
            <person name="Hildebrand F."/>
            <person name="Pallen M.J."/>
        </authorList>
    </citation>
    <scope>NUCLEOTIDE SEQUENCE</scope>
    <source>
        <strain evidence="12">ChiBcec1-1093</strain>
    </source>
</reference>
<evidence type="ECO:0000256" key="1">
    <source>
        <dbReference type="ARBA" id="ARBA00003618"/>
    </source>
</evidence>
<dbReference type="Gene3D" id="3.40.50.300">
    <property type="entry name" value="P-loop containing nucleotide triphosphate hydrolases"/>
    <property type="match status" value="2"/>
</dbReference>
<evidence type="ECO:0000256" key="7">
    <source>
        <dbReference type="ARBA" id="ARBA00023204"/>
    </source>
</evidence>
<feature type="coiled-coil region" evidence="10">
    <location>
        <begin position="241"/>
        <end position="275"/>
    </location>
</feature>
<keyword evidence="4" id="KW-0547">Nucleotide-binding</keyword>
<dbReference type="PANTHER" id="PTHR11059:SF0">
    <property type="entry name" value="DNA REPAIR PROTEIN RECN"/>
    <property type="match status" value="1"/>
</dbReference>
<evidence type="ECO:0000313" key="13">
    <source>
        <dbReference type="Proteomes" id="UP000824101"/>
    </source>
</evidence>
<evidence type="ECO:0000313" key="12">
    <source>
        <dbReference type="EMBL" id="HIZ78318.1"/>
    </source>
</evidence>
<organism evidence="12 13">
    <name type="scientific">Candidatus Lachnoclostridium stercorigallinarum</name>
    <dbReference type="NCBI Taxonomy" id="2838634"/>
    <lineage>
        <taxon>Bacteria</taxon>
        <taxon>Bacillati</taxon>
        <taxon>Bacillota</taxon>
        <taxon>Clostridia</taxon>
        <taxon>Lachnospirales</taxon>
        <taxon>Lachnospiraceae</taxon>
    </lineage>
</organism>
<dbReference type="GO" id="GO:0006281">
    <property type="term" value="P:DNA repair"/>
    <property type="evidence" value="ECO:0007669"/>
    <property type="project" value="UniProtKB-KW"/>
</dbReference>
<dbReference type="PIRSF" id="PIRSF003128">
    <property type="entry name" value="RecN"/>
    <property type="match status" value="1"/>
</dbReference>
<dbReference type="SUPFAM" id="SSF52540">
    <property type="entry name" value="P-loop containing nucleoside triphosphate hydrolases"/>
    <property type="match status" value="1"/>
</dbReference>
<dbReference type="GO" id="GO:0006310">
    <property type="term" value="P:DNA recombination"/>
    <property type="evidence" value="ECO:0007669"/>
    <property type="project" value="InterPro"/>
</dbReference>
<evidence type="ECO:0000256" key="5">
    <source>
        <dbReference type="ARBA" id="ARBA00022763"/>
    </source>
</evidence>
<evidence type="ECO:0000256" key="2">
    <source>
        <dbReference type="ARBA" id="ARBA00009441"/>
    </source>
</evidence>
<feature type="coiled-coil region" evidence="10">
    <location>
        <begin position="321"/>
        <end position="362"/>
    </location>
</feature>
<dbReference type="CDD" id="cd03241">
    <property type="entry name" value="ABC_RecN"/>
    <property type="match status" value="2"/>
</dbReference>
<keyword evidence="6" id="KW-0067">ATP-binding</keyword>
<dbReference type="GO" id="GO:0043590">
    <property type="term" value="C:bacterial nucleoid"/>
    <property type="evidence" value="ECO:0007669"/>
    <property type="project" value="TreeGrafter"/>
</dbReference>
<protein>
    <recommendedName>
        <fullName evidence="3 9">DNA repair protein RecN</fullName>
    </recommendedName>
    <alternativeName>
        <fullName evidence="8 9">Recombination protein N</fullName>
    </alternativeName>
</protein>
<keyword evidence="7 9" id="KW-0234">DNA repair</keyword>
<reference evidence="12" key="2">
    <citation type="submission" date="2021-04" db="EMBL/GenBank/DDBJ databases">
        <authorList>
            <person name="Gilroy R."/>
        </authorList>
    </citation>
    <scope>NUCLEOTIDE SEQUENCE</scope>
    <source>
        <strain evidence="12">ChiBcec1-1093</strain>
    </source>
</reference>
<dbReference type="AlphaFoldDB" id="A0A9D2GFP8"/>
<proteinExistence type="inferred from homology"/>
<feature type="domain" description="RecF/RecN/SMC N-terminal" evidence="11">
    <location>
        <begin position="7"/>
        <end position="500"/>
    </location>
</feature>
<evidence type="ECO:0000256" key="6">
    <source>
        <dbReference type="ARBA" id="ARBA00022840"/>
    </source>
</evidence>
<dbReference type="PANTHER" id="PTHR11059">
    <property type="entry name" value="DNA REPAIR PROTEIN RECN"/>
    <property type="match status" value="1"/>
</dbReference>
<dbReference type="GO" id="GO:0009432">
    <property type="term" value="P:SOS response"/>
    <property type="evidence" value="ECO:0007669"/>
    <property type="project" value="TreeGrafter"/>
</dbReference>
<dbReference type="InterPro" id="IPR027417">
    <property type="entry name" value="P-loop_NTPase"/>
</dbReference>
<keyword evidence="5 9" id="KW-0227">DNA damage</keyword>
<keyword evidence="10" id="KW-0175">Coiled coil</keyword>
<gene>
    <name evidence="12" type="primary">recN</name>
    <name evidence="12" type="ORF">IAA17_00795</name>
</gene>
<dbReference type="GO" id="GO:0005524">
    <property type="term" value="F:ATP binding"/>
    <property type="evidence" value="ECO:0007669"/>
    <property type="project" value="UniProtKB-KW"/>
</dbReference>
<dbReference type="Pfam" id="PF02463">
    <property type="entry name" value="SMC_N"/>
    <property type="match status" value="1"/>
</dbReference>
<dbReference type="InterPro" id="IPR004604">
    <property type="entry name" value="DNA_recomb/repair_RecN"/>
</dbReference>
<evidence type="ECO:0000256" key="9">
    <source>
        <dbReference type="PIRNR" id="PIRNR003128"/>
    </source>
</evidence>
<dbReference type="InterPro" id="IPR003395">
    <property type="entry name" value="RecF/RecN/SMC_N"/>
</dbReference>
<evidence type="ECO:0000256" key="3">
    <source>
        <dbReference type="ARBA" id="ARBA00021315"/>
    </source>
</evidence>
<evidence type="ECO:0000256" key="8">
    <source>
        <dbReference type="ARBA" id="ARBA00033408"/>
    </source>
</evidence>
<dbReference type="NCBIfam" id="TIGR00634">
    <property type="entry name" value="recN"/>
    <property type="match status" value="1"/>
</dbReference>
<accession>A0A9D2GFP8</accession>
<dbReference type="Proteomes" id="UP000824101">
    <property type="component" value="Unassembled WGS sequence"/>
</dbReference>